<dbReference type="Pfam" id="PF12777">
    <property type="entry name" value="MT"/>
    <property type="match status" value="1"/>
</dbReference>
<feature type="domain" description="AAA+ ATPase" evidence="18">
    <location>
        <begin position="2370"/>
        <end position="2520"/>
    </location>
</feature>
<organism evidence="19">
    <name type="scientific">Cyberlindnera fabianii</name>
    <name type="common">Yeast</name>
    <name type="synonym">Hansenula fabianii</name>
    <dbReference type="NCBI Taxonomy" id="36022"/>
    <lineage>
        <taxon>Eukaryota</taxon>
        <taxon>Fungi</taxon>
        <taxon>Dikarya</taxon>
        <taxon>Ascomycota</taxon>
        <taxon>Saccharomycotina</taxon>
        <taxon>Saccharomycetes</taxon>
        <taxon>Phaffomycetales</taxon>
        <taxon>Phaffomycetaceae</taxon>
        <taxon>Cyberlindnera</taxon>
    </lineage>
</organism>
<keyword evidence="7" id="KW-0493">Microtubule</keyword>
<dbReference type="InterPro" id="IPR027417">
    <property type="entry name" value="P-loop_NTPase"/>
</dbReference>
<dbReference type="GO" id="GO:0008569">
    <property type="term" value="F:minus-end-directed microtubule motor activity"/>
    <property type="evidence" value="ECO:0007669"/>
    <property type="project" value="InterPro"/>
</dbReference>
<comment type="subunit">
    <text evidence="3">Consists of at least two heavy chains and a number of intermediate and light chains.</text>
</comment>
<dbReference type="CDD" id="cd00009">
    <property type="entry name" value="AAA"/>
    <property type="match status" value="1"/>
</dbReference>
<evidence type="ECO:0000256" key="9">
    <source>
        <dbReference type="ARBA" id="ARBA00022741"/>
    </source>
</evidence>
<comment type="subcellular location">
    <subcellularLocation>
        <location evidence="1">Cytoplasm</location>
        <location evidence="1">Cytoskeleton</location>
    </subcellularLocation>
</comment>
<sequence>MDEGLPAITPADLIDHLFGLTKILHAAQSDDVVHFNTPEVKRACSEFISDPVASTLFVTKHTNGWVVSLQLDDVPDVTPVATMVVIKEKGPIVGDIDKKLQVVHIPHHGGSFDTLRLLVSLGVGTYFDAITSQNRTDVVNSTKKKINELALSLQHLEQMIQVPDLIGTSHPIIREAVSNGATLDNYTEIIHESTLNDTSFLNSVQTIVNEWVRSIQSLTRMDRDVSEGSALDEANFWISMESSLTAIQEQLDSSDVQLSLEVLKYAKRYHATVSFMSDIGIKDAMARAVDYNKLMKDIPLNELVAAESFSKIEEAIVLIMNHLKKLRITSYPVNKALRFVESISSDLDNKLKPMVQDLMALEFEAFTKQVQDLEFVFDTWDRQVKEFVNLSRELLRKRGEKFIFVKINPKTDYIKERLADALDFRTRHENFVATVRNIEMPQDDVEHAYAALRDVDFLEQAKNWNAAKRTYDNRIQQIENHIVAQLRTKLEATSNFNEMFQVFGSHKSLLERPRIRGAIQEYQSQLLAVVKDEIAHLQHNFTNKKEFDSFAPLKDYPEIAFSLIWARQTEVKLIYLLERIELVLGKEWSSYAEGQKIYSESMTFKNKLNVQGLYSEWLDSVAGKTVSGKIFHLVKENNTTTLTINFDDSLMSLFKEVRALCWQKFAVPHGVIVSSRQVRKVYPHAIILKESLRTLESTLQKVESLGQSEVLLLAEKKQIYELIATCMSIDWESLSRSQDLEVAEISSTEHNQLSQIMDLERSIEKLFHKAEALQSYQDDISTALDNIKTIEFSSDDLGTCTRDLQTVTDKISSAGFSGLDAFVDGLNNSLIEALIARFTKTSITGITMEHQIQVGSALAVHPLLETSKARLYQYAHDIVETLLSQKKIIVRTLHSPSEAERLSFTPHMDKITRHLEEMLTLLEQDFSNATSFVDTWYQFQALWDVNSDTMYADLTLTGWFSLFEEIQKSRVLFDNAEVTRTFGPLVINFDDARVQIISRFNLWNRDVLARFAGFLSVTTRSTHNRIVNARKSLEKNDLNISSVQDTVEMIMNVQKQKRCAEELRTLIQDLRTAEKLLYKLRFKLSADHVFADQLENDFEALLEIVFRRSSSIDEHIDVIRKTLESECARVQNAISEAHQDWLSSRPTDNSLSPKDAIASLDDMERYLESIQSRRTLLLDATALLAIPVGVNGDLNSTLQELKDLKSVWLSIQGLWGSLEDLRNMKWSSLKPRSLRSQLEELVSNTKAMPVRVRQHQPFQHFLKTVTELSTTQKTLVSLKEDYVKERHMKALFKAVGRDYTTDLTVGHVWDLNLLLNQGIIKSIIEQANSERAIEEALQGIRDAWDDQRFVFFEYKLQRLVKNFPQLLELASNDIASLSSMRNSPVFKVFEKDITHWETTLNSLYQIVDIWVEVQRKWIDLDGVFDASSGVRKLLPMEYSRFHSVSSEYLAILAKLHRHNLAIEISSIPDLFQTFERICESMNRISKALGEFLEKQRELCARLYFVGNDDLIDMIANKDNVGKHFKKMFAGVSSVGYGNSGSKITSVQSSDGEVMTLRSPVCLEKYQRLDEWLNQLDYEIKITLSQLLTESIPAFESLSVSEWVTIYPSQILLLSLQVMWTKSVESAVTDGTLSTVLADLDSLLLKLGDLPESLSKKKEALIIESVHHKDVVSEMLKSRVCTCTHFTWLKNQRFYINREESDPLKSLIVKHSTKSFYYGYEFLGSMDRLVYTPLLNSCFLAMTGALDQGLGGSPFGPAGTGKTETIKALGQNLGKMVLVFNCDESFDFQAITRLLVGICQIGGWGCFDEFNRLDKNILSAVSSQLELIELALKHEGRTVKLLDHATPMADGTGVFVTMNPEYAGRTTLPDNLKKLFRSFSMQKPDTLVIAEVLLRARGFDDARNSAVSVVKFFQSLSETCSSQIHYDFGLRALKSALEHAAKVRTRTATKSIQAIVKALDEMVLPRLVSSDIELYNGLMQDIFPGILAVDEDSDLRDALKSCAMQDGLVASEGWLTKAVQLFRVQETKQGVMIVGKSGSGKSLLWKTLLSAITKTTGTEFVSFIIDPKVMTKSQLFGYLDPITREWVDGLFTLIIRRLNEDLRGESGKATWIVFDGDIDPVWVESLNSVLDDNKILTLPNGERLRIPNSVRLVFEVDGLAHATPATVSRCGMIWLEEGVVSLADVYAHQIHLFETLPSSNEEYTSGSRLECAKIVFEALPSQLLASLITTSAQILHPVMSVSALSTLRNLFVLLRSLLDRHDLDTPMSREFVIRCLMLALVWSFAGACTTEEKRSFTKSLSKIAAFQNLLPDDESDNLLDYDVDEKRGWINITELVPPTVLETHAIANPNTVVQTIDTVKHEQLVYSVLREKQSMLLCGPPGSGKTMTLYAALERSPDVDLINMNFSKETEPRAVLRALEQLCEYKRTADGFVLRPKLAGKRVVLFADEINLPREDEYGTQHVISFLRQLIEKKGFWRTSDRQWVHIKDIQLVGACNPPTDSGRIVLSDRFLSHVLVVMVDYPGRLALEQIYQAFTASVLKVVPQLSGYTKELTAAILEVYSESVAHFSSGVQQHYIYSPRELTRWVRGIYSALRPLDQMGLSGLIRLWAHEALRLFSDRLVNEDERLWTWNLIMLTAKKFFPTHDLEDALVRPVLYSDWLSLGYDPVQLEDIVPFIKERLRVFADEVLDVELALYDEAVDHILRIDRVLKQAQGHMILVGPSSSGKTTLTKFVSWINGLKIHQLGVNRRYTLNEFDATLKDLLKRSGVEDERICFIVDESTILDGAFLERMNSLLANSQIQEIFDQEELVMLLNSCKEQVIARGLLLDTQDELYDWFTQQVAKNLHVVFTISDPTALNAPQIIASPALFNRCVLNWMGDWSDKSLSQVTTEMLQMVPLDRQDYEKPEGYASDNGVDILMYRDAIVDSLISIHKSFKKFSSPGKLIECIKNFTSVYYAKDAELKEHQKHVDSGLIRLKETVLKVKRLKDDLAEKKTVLEQKEIDAKRTLNKILTEQNEAERKQEASIEIQAALERQDVILEKRRAVVMEDLALAEPAVLEARRGVQNIKKQHLTELRSMGNPPAAVQLTLESVCVLLGYEVGSWRDVQSIIRKDDFIANIVNFDCEEQVTPEVREFMESTYLSRTDYNFQAADRASKACGPLLQWVEAQVKYALVLDKIGPLRDEVEALEEESDRTQARLAAADDMIKELQESIESFKDEYSELIRDIENIKSQMSTVEGKAGRAMKLVDSLTEERARWTKSVQKFADEYKCLAGNSLLAAAQLTWAGGFDSKGRQKFLSTCLQQLSRANIKFDNQFRLVNFLNSPANLLAWEGHGLSNDELFFENVTIIENCDRIPLIIDPFGSILDVITSKISPQKISITSFLDDGFVRTLENSLRFGGLLVIQDSEYFDPIVSPVLNGDFQKVGGRTLVKIGGRDIDCSKNFKLYLHSRDANIRPSPFVLTRTVTVDFTVTNSSLEVQALNMALSSERPDLENQRLELIKLDTEFKVKLRGLEDSLLTALSESRGDLLENSELLATLEDLKKESTLVEEKIAETANVMANIDGVIVQYEPFSRAVALIFAVVERLNILSDFYHFSLSSYLEYVTRVLLFPSQQISTQSERVQQLVLSLYQEVFAEISLSLTTRDKMVFALCLALIYMKEKDGELLSRFVLALLAGGGDEDSCRVVKDAFAIMLVEIPDTTASKLLTGVDVLSTVKSTGLEIDELSDFLDSYFLHKGIGESLVVLSQFLSTGSGHFSSKYDMAHVLSESNHRPIILGAVAGCDASSKVRNLAQMEQKPIRVIALGSPEAVEIATRELDRCAKSGEWLLVQNVQTAPGWLEYLEKKLQGLLPHSGFKFFLTCDIKASLPRTLLRYSRLLVTENSPGVKNIMMECLKAVFTRPKDIVPVEKSQILFMLCWFHAIVQERSRYVPMGFTKNYEFNDSDFEGATFLIDRWFDVIHAGRTNVSPELIDWSALQFLVGDIVYGGKVDVQSDLIVLRVLAGKLFTVDIFNDGFNLIQDVTNAGPDETLALPEVIEIGQLNKWTLGLPDLQPPSWVGLDMDAEVKLVENKNKEIVDYSRRLFEEVALVGDGS</sequence>
<dbReference type="GO" id="GO:0000235">
    <property type="term" value="C:astral microtubule"/>
    <property type="evidence" value="ECO:0007669"/>
    <property type="project" value="UniProtKB-ARBA"/>
</dbReference>
<dbReference type="PANTHER" id="PTHR45703">
    <property type="entry name" value="DYNEIN HEAVY CHAIN"/>
    <property type="match status" value="1"/>
</dbReference>
<dbReference type="InterPro" id="IPR013594">
    <property type="entry name" value="Dynein_heavy_tail"/>
</dbReference>
<dbReference type="InterPro" id="IPR026983">
    <property type="entry name" value="DHC"/>
</dbReference>
<evidence type="ECO:0000256" key="8">
    <source>
        <dbReference type="ARBA" id="ARBA00022737"/>
    </source>
</evidence>
<keyword evidence="13" id="KW-0505">Motor protein</keyword>
<evidence type="ECO:0000256" key="15">
    <source>
        <dbReference type="ARBA" id="ARBA00033439"/>
    </source>
</evidence>
<feature type="domain" description="AAA+ ATPase" evidence="18">
    <location>
        <begin position="2026"/>
        <end position="2256"/>
    </location>
</feature>
<dbReference type="Gene3D" id="1.20.920.30">
    <property type="match status" value="1"/>
</dbReference>
<dbReference type="Gene3D" id="1.20.920.20">
    <property type="match status" value="1"/>
</dbReference>
<reference evidence="19" key="1">
    <citation type="journal article" date="2014" name="Genome Announc.">
        <title>Genome sequence of the yeast Cyberlindnera fabianii (Hansenula fabianii).</title>
        <authorList>
            <person name="Freel K.C."/>
            <person name="Sarilar V."/>
            <person name="Neuveglise C."/>
            <person name="Devillers H."/>
            <person name="Friedrich A."/>
            <person name="Schacherer J."/>
        </authorList>
    </citation>
    <scope>NUCLEOTIDE SEQUENCE</scope>
    <source>
        <strain evidence="19">YJS4271</strain>
    </source>
</reference>
<dbReference type="Gene3D" id="1.20.140.100">
    <property type="entry name" value="Dynein heavy chain, N-terminal domain 2"/>
    <property type="match status" value="1"/>
</dbReference>
<dbReference type="InterPro" id="IPR024317">
    <property type="entry name" value="Dynein_heavy_chain_D4_dom"/>
</dbReference>
<keyword evidence="12 17" id="KW-0175">Coiled coil</keyword>
<keyword evidence="8" id="KW-0677">Repeat</keyword>
<dbReference type="Pfam" id="PF12781">
    <property type="entry name" value="AAA_9"/>
    <property type="match status" value="1"/>
</dbReference>
<dbReference type="InterPro" id="IPR004273">
    <property type="entry name" value="Dynein_heavy_D6_P-loop"/>
</dbReference>
<dbReference type="EMBL" id="LK052888">
    <property type="protein sequence ID" value="CDR39321.1"/>
    <property type="molecule type" value="Genomic_DNA"/>
</dbReference>
<feature type="coiled-coil region" evidence="17">
    <location>
        <begin position="3532"/>
        <end position="3559"/>
    </location>
</feature>
<name>A0A061AQ84_CYBFA</name>
<evidence type="ECO:0000256" key="17">
    <source>
        <dbReference type="SAM" id="Coils"/>
    </source>
</evidence>
<dbReference type="GO" id="GO:0000070">
    <property type="term" value="P:mitotic sister chromatid segregation"/>
    <property type="evidence" value="ECO:0007669"/>
    <property type="project" value="UniProtKB-ARBA"/>
</dbReference>
<dbReference type="FunFam" id="3.40.50.300:FF:002357">
    <property type="entry name" value="Glutathione S-transferase class-mu 26 kDa isozyme"/>
    <property type="match status" value="1"/>
</dbReference>
<proteinExistence type="inferred from homology"/>
<dbReference type="GO" id="GO:1902850">
    <property type="term" value="P:microtubule cytoskeleton organization involved in mitosis"/>
    <property type="evidence" value="ECO:0007669"/>
    <property type="project" value="UniProtKB-ARBA"/>
</dbReference>
<feature type="domain" description="AAA+ ATPase" evidence="18">
    <location>
        <begin position="2712"/>
        <end position="2825"/>
    </location>
</feature>
<dbReference type="Gene3D" id="1.10.287.2620">
    <property type="match status" value="1"/>
</dbReference>
<dbReference type="Gene3D" id="3.40.50.300">
    <property type="entry name" value="P-loop containing nucleotide triphosphate hydrolases"/>
    <property type="match status" value="5"/>
</dbReference>
<dbReference type="SMART" id="SM00382">
    <property type="entry name" value="AAA"/>
    <property type="match status" value="4"/>
</dbReference>
<feature type="coiled-coil region" evidence="17">
    <location>
        <begin position="3185"/>
        <end position="3240"/>
    </location>
</feature>
<dbReference type="InterPro" id="IPR024743">
    <property type="entry name" value="Dynein_HC_stalk"/>
</dbReference>
<dbReference type="InterPro" id="IPR013602">
    <property type="entry name" value="Dynein_heavy_linker"/>
</dbReference>
<dbReference type="GO" id="GO:0030473">
    <property type="term" value="P:nuclear migration along microtubule"/>
    <property type="evidence" value="ECO:0007669"/>
    <property type="project" value="UniProtKB-ARBA"/>
</dbReference>
<dbReference type="FunFam" id="1.10.287.2620:FF:000001">
    <property type="entry name" value="Cytoplasmic dynein heavy chain 1"/>
    <property type="match status" value="1"/>
</dbReference>
<gene>
    <name evidence="19" type="ORF">CYFA0S_03e02168g</name>
</gene>
<dbReference type="Pfam" id="PF03028">
    <property type="entry name" value="Dynein_heavy"/>
    <property type="match status" value="1"/>
</dbReference>
<dbReference type="Pfam" id="PF18198">
    <property type="entry name" value="AAA_lid_11"/>
    <property type="match status" value="1"/>
</dbReference>
<dbReference type="InterPro" id="IPR035706">
    <property type="entry name" value="AAA_9"/>
</dbReference>
<dbReference type="GO" id="GO:0051959">
    <property type="term" value="F:dynein light intermediate chain binding"/>
    <property type="evidence" value="ECO:0007669"/>
    <property type="project" value="InterPro"/>
</dbReference>
<evidence type="ECO:0000256" key="13">
    <source>
        <dbReference type="ARBA" id="ARBA00023175"/>
    </source>
</evidence>
<dbReference type="GO" id="GO:0045505">
    <property type="term" value="F:dynein intermediate chain binding"/>
    <property type="evidence" value="ECO:0007669"/>
    <property type="project" value="InterPro"/>
</dbReference>
<keyword evidence="5" id="KW-0415">Karyogamy</keyword>
<evidence type="ECO:0000256" key="5">
    <source>
        <dbReference type="ARBA" id="ARBA00022459"/>
    </source>
</evidence>
<dbReference type="GO" id="GO:0005868">
    <property type="term" value="C:cytoplasmic dynein complex"/>
    <property type="evidence" value="ECO:0007669"/>
    <property type="project" value="UniProtKB-ARBA"/>
</dbReference>
<comment type="similarity">
    <text evidence="2">Belongs to the dynein heavy chain family.</text>
</comment>
<keyword evidence="10" id="KW-0067">ATP-binding</keyword>
<dbReference type="Pfam" id="PF12780">
    <property type="entry name" value="AAA_8"/>
    <property type="match status" value="1"/>
</dbReference>
<evidence type="ECO:0000256" key="10">
    <source>
        <dbReference type="ARBA" id="ARBA00022840"/>
    </source>
</evidence>
<dbReference type="Pfam" id="PF17852">
    <property type="entry name" value="Dynein_AAA_lid"/>
    <property type="match status" value="1"/>
</dbReference>
<dbReference type="Gene3D" id="1.10.8.720">
    <property type="entry name" value="Region D6 of dynein motor"/>
    <property type="match status" value="1"/>
</dbReference>
<dbReference type="GO" id="GO:0005816">
    <property type="term" value="C:spindle pole body"/>
    <property type="evidence" value="ECO:0007669"/>
    <property type="project" value="UniProtKB-ARBA"/>
</dbReference>
<dbReference type="FunFam" id="1.20.920.20:FF:000002">
    <property type="entry name" value="Cytoplasmic dynein 1 heavy chain"/>
    <property type="match status" value="1"/>
</dbReference>
<keyword evidence="6" id="KW-0963">Cytoplasm</keyword>
<dbReference type="Gene3D" id="6.10.140.1060">
    <property type="match status" value="1"/>
</dbReference>
<evidence type="ECO:0000259" key="18">
    <source>
        <dbReference type="SMART" id="SM00382"/>
    </source>
</evidence>
<keyword evidence="9" id="KW-0547">Nucleotide-binding</keyword>
<dbReference type="InterPro" id="IPR041466">
    <property type="entry name" value="Dynein_AAA5_ext"/>
</dbReference>
<evidence type="ECO:0000256" key="1">
    <source>
        <dbReference type="ARBA" id="ARBA00004245"/>
    </source>
</evidence>
<accession>A0A061AQ84</accession>
<dbReference type="InterPro" id="IPR042219">
    <property type="entry name" value="AAA_lid_11_sf"/>
</dbReference>
<dbReference type="InterPro" id="IPR043157">
    <property type="entry name" value="Dynein_AAA1S"/>
</dbReference>
<evidence type="ECO:0000256" key="7">
    <source>
        <dbReference type="ARBA" id="ARBA00022701"/>
    </source>
</evidence>
<keyword evidence="11" id="KW-0243">Dynein</keyword>
<dbReference type="Gene3D" id="1.10.472.130">
    <property type="match status" value="1"/>
</dbReference>
<dbReference type="Pfam" id="PF08393">
    <property type="entry name" value="DHC_N2"/>
    <property type="match status" value="1"/>
</dbReference>
<evidence type="ECO:0000313" key="19">
    <source>
        <dbReference type="EMBL" id="CDR39321.1"/>
    </source>
</evidence>
<dbReference type="PANTHER" id="PTHR45703:SF36">
    <property type="entry name" value="DYNEIN HEAVY CHAIN, CYTOPLASMIC"/>
    <property type="match status" value="1"/>
</dbReference>
<feature type="coiled-coil region" evidence="17">
    <location>
        <begin position="2983"/>
        <end position="3017"/>
    </location>
</feature>
<dbReference type="InterPro" id="IPR035699">
    <property type="entry name" value="AAA_6"/>
</dbReference>
<dbReference type="Pfam" id="PF08385">
    <property type="entry name" value="DHC_N1"/>
    <property type="match status" value="1"/>
</dbReference>
<dbReference type="VEuPathDB" id="FungiDB:BON22_4524"/>
<dbReference type="InterPro" id="IPR003593">
    <property type="entry name" value="AAA+_ATPase"/>
</dbReference>
<dbReference type="FunFam" id="1.10.8.720:FF:000003">
    <property type="entry name" value="Cytoplasmic dynein heavy chain 2"/>
    <property type="match status" value="1"/>
</dbReference>
<dbReference type="PhylomeDB" id="A0A061AQ84"/>
<dbReference type="InterPro" id="IPR042222">
    <property type="entry name" value="Dynein_2_N"/>
</dbReference>
<dbReference type="Pfam" id="PF12774">
    <property type="entry name" value="AAA_6"/>
    <property type="match status" value="1"/>
</dbReference>
<dbReference type="GO" id="GO:0005938">
    <property type="term" value="C:cell cortex"/>
    <property type="evidence" value="ECO:0007669"/>
    <property type="project" value="UniProtKB-ARBA"/>
</dbReference>
<dbReference type="Gene3D" id="1.10.8.1220">
    <property type="match status" value="1"/>
</dbReference>
<evidence type="ECO:0000256" key="2">
    <source>
        <dbReference type="ARBA" id="ARBA00008887"/>
    </source>
</evidence>
<dbReference type="Pfam" id="PF12775">
    <property type="entry name" value="AAA_7"/>
    <property type="match status" value="1"/>
</dbReference>
<evidence type="ECO:0000256" key="16">
    <source>
        <dbReference type="ARBA" id="ARBA00053342"/>
    </source>
</evidence>
<evidence type="ECO:0000256" key="11">
    <source>
        <dbReference type="ARBA" id="ARBA00023017"/>
    </source>
</evidence>
<dbReference type="Gene3D" id="3.20.180.20">
    <property type="entry name" value="Dynein heavy chain, N-terminal domain 2"/>
    <property type="match status" value="1"/>
</dbReference>
<feature type="domain" description="AAA+ ATPase" evidence="18">
    <location>
        <begin position="1747"/>
        <end position="1884"/>
    </location>
</feature>
<evidence type="ECO:0000256" key="3">
    <source>
        <dbReference type="ARBA" id="ARBA00011655"/>
    </source>
</evidence>
<dbReference type="InterPro" id="IPR041658">
    <property type="entry name" value="AAA_lid_11"/>
</dbReference>
<evidence type="ECO:0000256" key="4">
    <source>
        <dbReference type="ARBA" id="ARBA00022197"/>
    </source>
</evidence>
<dbReference type="Gene3D" id="1.20.58.1120">
    <property type="match status" value="1"/>
</dbReference>
<dbReference type="OrthoDB" id="447173at2759"/>
<dbReference type="FunFam" id="3.40.50.300:FF:000996">
    <property type="entry name" value="Cytoplasmic dynein heavy chain"/>
    <property type="match status" value="1"/>
</dbReference>
<evidence type="ECO:0000256" key="6">
    <source>
        <dbReference type="ARBA" id="ARBA00022490"/>
    </source>
</evidence>
<dbReference type="Gene3D" id="1.10.8.710">
    <property type="match status" value="1"/>
</dbReference>
<evidence type="ECO:0000256" key="14">
    <source>
        <dbReference type="ARBA" id="ARBA00023212"/>
    </source>
</evidence>
<dbReference type="GO" id="GO:0005524">
    <property type="term" value="F:ATP binding"/>
    <property type="evidence" value="ECO:0007669"/>
    <property type="project" value="UniProtKB-KW"/>
</dbReference>
<protein>
    <recommendedName>
        <fullName evidence="4">Dynein heavy chain, cytoplasmic</fullName>
    </recommendedName>
    <alternativeName>
        <fullName evidence="15">Dynein heavy chain, cytosolic</fullName>
    </alternativeName>
</protein>
<dbReference type="SUPFAM" id="SSF52540">
    <property type="entry name" value="P-loop containing nucleoside triphosphate hydrolases"/>
    <property type="match status" value="4"/>
</dbReference>
<dbReference type="GO" id="GO:0000741">
    <property type="term" value="P:karyogamy"/>
    <property type="evidence" value="ECO:0007669"/>
    <property type="project" value="UniProtKB-KW"/>
</dbReference>
<dbReference type="Pfam" id="PF22597">
    <property type="entry name" value="DYN_lid"/>
    <property type="match status" value="1"/>
</dbReference>
<comment type="function">
    <text evidence="16">Cytoplasmic dynein acts as a motor for the intracellular retrograde motility of vesicles and organelles along microtubules. Dynein has ATPase activity; the force-producing power stroke is thought to occur on release of ADP. Required to maintain uniform nuclear distribution in hyphae. May play an important role in the proper orientation of the mitotic spindle into the budding daughter cell yeast. Probably required for normal progression of the cell cycle.</text>
</comment>
<dbReference type="InterPro" id="IPR054354">
    <property type="entry name" value="DYNC2H1-like_lid"/>
</dbReference>
<dbReference type="InterPro" id="IPR042228">
    <property type="entry name" value="Dynein_linker_3"/>
</dbReference>
<evidence type="ECO:0000256" key="12">
    <source>
        <dbReference type="ARBA" id="ARBA00023054"/>
    </source>
</evidence>
<keyword evidence="14" id="KW-0206">Cytoskeleton</keyword>